<sequence length="110" mass="11097">MSGSTALRRAATRRTSGPPGGAAMTNTAMADLATPRRLLDAAGWLHLAATPVFAAMALATAVSGGEADVLCSAMRASPLAGMVPMYLLMAVFHAAPWLRLIAGRCGAAGS</sequence>
<keyword evidence="2" id="KW-0812">Transmembrane</keyword>
<dbReference type="Proteomes" id="UP000196655">
    <property type="component" value="Unassembled WGS sequence"/>
</dbReference>
<evidence type="ECO:0000313" key="4">
    <source>
        <dbReference type="Proteomes" id="UP000196655"/>
    </source>
</evidence>
<accession>A0A211ZRV7</accession>
<comment type="caution">
    <text evidence="3">The sequence shown here is derived from an EMBL/GenBank/DDBJ whole genome shotgun (WGS) entry which is preliminary data.</text>
</comment>
<evidence type="ECO:0000313" key="3">
    <source>
        <dbReference type="EMBL" id="OWJ67990.1"/>
    </source>
</evidence>
<feature type="region of interest" description="Disordered" evidence="1">
    <location>
        <begin position="1"/>
        <end position="26"/>
    </location>
</feature>
<keyword evidence="4" id="KW-1185">Reference proteome</keyword>
<gene>
    <name evidence="3" type="ORF">BWR60_06875</name>
</gene>
<evidence type="ECO:0000256" key="2">
    <source>
        <dbReference type="SAM" id="Phobius"/>
    </source>
</evidence>
<proteinExistence type="predicted"/>
<dbReference type="AlphaFoldDB" id="A0A211ZRV7"/>
<feature type="transmembrane region" description="Helical" evidence="2">
    <location>
        <begin position="44"/>
        <end position="63"/>
    </location>
</feature>
<name>A0A211ZRV7_9PROT</name>
<keyword evidence="2" id="KW-1133">Transmembrane helix</keyword>
<dbReference type="EMBL" id="NHON01000009">
    <property type="protein sequence ID" value="OWJ67990.1"/>
    <property type="molecule type" value="Genomic_DNA"/>
</dbReference>
<keyword evidence="2" id="KW-0472">Membrane</keyword>
<evidence type="ECO:0000256" key="1">
    <source>
        <dbReference type="SAM" id="MobiDB-lite"/>
    </source>
</evidence>
<feature type="compositionally biased region" description="Low complexity" evidence="1">
    <location>
        <begin position="1"/>
        <end position="15"/>
    </location>
</feature>
<organism evidence="3 4">
    <name type="scientific">Inquilinus limosus</name>
    <dbReference type="NCBI Taxonomy" id="171674"/>
    <lineage>
        <taxon>Bacteria</taxon>
        <taxon>Pseudomonadati</taxon>
        <taxon>Pseudomonadota</taxon>
        <taxon>Alphaproteobacteria</taxon>
        <taxon>Rhodospirillales</taxon>
        <taxon>Rhodospirillaceae</taxon>
        <taxon>Inquilinus</taxon>
    </lineage>
</organism>
<feature type="transmembrane region" description="Helical" evidence="2">
    <location>
        <begin position="83"/>
        <end position="102"/>
    </location>
</feature>
<reference evidence="4" key="1">
    <citation type="submission" date="2017-05" db="EMBL/GenBank/DDBJ databases">
        <authorList>
            <person name="Macchi M."/>
            <person name="Festa S."/>
            <person name="Coppotelli B.M."/>
            <person name="Morelli I.S."/>
        </authorList>
    </citation>
    <scope>NUCLEOTIDE SEQUENCE [LARGE SCALE GENOMIC DNA]</scope>
    <source>
        <strain evidence="4">I</strain>
    </source>
</reference>
<protein>
    <submittedName>
        <fullName evidence="3">Uncharacterized protein</fullName>
    </submittedName>
</protein>